<keyword evidence="1" id="KW-0378">Hydrolase</keyword>
<dbReference type="PROSITE" id="PS51192">
    <property type="entry name" value="HELICASE_ATP_BIND_1"/>
    <property type="match status" value="1"/>
</dbReference>
<feature type="region of interest" description="Disordered" evidence="2">
    <location>
        <begin position="696"/>
        <end position="729"/>
    </location>
</feature>
<dbReference type="InterPro" id="IPR022138">
    <property type="entry name" value="DUF3670"/>
</dbReference>
<feature type="domain" description="Helicase C-terminal" evidence="4">
    <location>
        <begin position="771"/>
        <end position="909"/>
    </location>
</feature>
<dbReference type="GO" id="GO:0004386">
    <property type="term" value="F:helicase activity"/>
    <property type="evidence" value="ECO:0007669"/>
    <property type="project" value="UniProtKB-KW"/>
</dbReference>
<feature type="region of interest" description="Disordered" evidence="2">
    <location>
        <begin position="1"/>
        <end position="34"/>
    </location>
</feature>
<gene>
    <name evidence="5" type="ORF">IPN02_05620</name>
</gene>
<evidence type="ECO:0000313" key="5">
    <source>
        <dbReference type="EMBL" id="MBK9296337.1"/>
    </source>
</evidence>
<dbReference type="AlphaFoldDB" id="A0A936TDS1"/>
<accession>A0A936TDS1</accession>
<dbReference type="InterPro" id="IPR014001">
    <property type="entry name" value="Helicase_ATP-bd"/>
</dbReference>
<feature type="domain" description="Helicase ATP-binding" evidence="3">
    <location>
        <begin position="451"/>
        <end position="611"/>
    </location>
</feature>
<proteinExistence type="predicted"/>
<dbReference type="InterPro" id="IPR027417">
    <property type="entry name" value="P-loop_NTPase"/>
</dbReference>
<evidence type="ECO:0000256" key="1">
    <source>
        <dbReference type="ARBA" id="ARBA00022801"/>
    </source>
</evidence>
<dbReference type="InterPro" id="IPR049730">
    <property type="entry name" value="SNF2/RAD54-like_C"/>
</dbReference>
<feature type="compositionally biased region" description="Basic and acidic residues" evidence="2">
    <location>
        <begin position="7"/>
        <end position="21"/>
    </location>
</feature>
<dbReference type="Gene3D" id="3.40.50.300">
    <property type="entry name" value="P-loop containing nucleotide triphosphate hydrolases"/>
    <property type="match status" value="1"/>
</dbReference>
<dbReference type="SMART" id="SM00487">
    <property type="entry name" value="DEXDc"/>
    <property type="match status" value="1"/>
</dbReference>
<dbReference type="InterPro" id="IPR038718">
    <property type="entry name" value="SNF2-like_sf"/>
</dbReference>
<protein>
    <submittedName>
        <fullName evidence="5">ATP-dependent helicase</fullName>
    </submittedName>
</protein>
<keyword evidence="5" id="KW-0347">Helicase</keyword>
<dbReference type="GO" id="GO:0016787">
    <property type="term" value="F:hydrolase activity"/>
    <property type="evidence" value="ECO:0007669"/>
    <property type="project" value="UniProtKB-KW"/>
</dbReference>
<organism evidence="5 6">
    <name type="scientific">Candidatus Neomicrothrix subdominans</name>
    <dbReference type="NCBI Taxonomy" id="2954438"/>
    <lineage>
        <taxon>Bacteria</taxon>
        <taxon>Bacillati</taxon>
        <taxon>Actinomycetota</taxon>
        <taxon>Acidimicrobiia</taxon>
        <taxon>Acidimicrobiales</taxon>
        <taxon>Microthrixaceae</taxon>
        <taxon>Candidatus Neomicrothrix</taxon>
    </lineage>
</organism>
<keyword evidence="5" id="KW-0547">Nucleotide-binding</keyword>
<evidence type="ECO:0000259" key="3">
    <source>
        <dbReference type="PROSITE" id="PS51192"/>
    </source>
</evidence>
<keyword evidence="5" id="KW-0067">ATP-binding</keyword>
<dbReference type="Pfam" id="PF00176">
    <property type="entry name" value="SNF2-rel_dom"/>
    <property type="match status" value="1"/>
</dbReference>
<sequence length="940" mass="101240">MATRATSNERRSASSPKRGDAAIDQSSATLSPNLGARRLLPDEERTAAVARSLVDAGRFVPALTRSADGRGRAEWWPLPAVGDRDMIAALVVEDTPEGHRAAALALAGTLDRQVRERLANSGHALVPSRPGRRTVPHAWVEALGRDDGRLADGIDPERVGALAQRVDRWIAAGADHATRVRLAIRVHEPPPGARGTAASQWRLQLLAQDTDETSLLITLAELWEDRALFGADGVVELLGQLGRAVRLAPELAPVLDEAVPNSLTLDTPRLLTFAERVEPLAEVGVSVLLPSWWTNRARLGLRAKAVSPPGVVTGSGLGLETLVSFTWQAALGDTKLNKADLRRLEAAAAAKSQLVRIRGQWVQIDPNRVAALVAAAGTVGEAEVSELLRAHLGLGDLDAPDELEIEGVAATGWLGQLLDDALSGTVTPVVDPPGFEGVLRPYQQRGVGWLAFLGRLGLGACLADDMGLGKTAQLIATVLADPAPGPTLVIAPVSVLGNWQREIARFAPGLSVLVHHGGDRHDHESQFVERAAATDVVLTTYSLVARDADHLAAVSWGRLALDEAQHIKNPRTNAAKATAALVASRRIALTGTPVENRLAELWSLMNVLNPGLLGTITGFTKRFAGPIERDGDEETTALLRRITGPFVLRRLKSDRSIIDDLPDKIERTQLCTLTDEQATLYQAVVDDLLKSMDEMDERLERPEQPKKRRPSKAGGAAAPPEDPPDDSDITRRGMVLAAIAKLKQVCNHPAHFLGDGSALRGRSGKLARTEELLDEIIDVGDKVLCFTQYTAWGDLLAAHFARRYGIEPLWLHGGVPRKRRDEMVTAFDDPDGPPIFLLSLKAGGTGLNLTAASHVIHLDRWWNPAVEDQATDRAYRIGQTSAVDVHKLVSVGTIEERIDAMINEKRALAEAVVGTGEGWVTELSTAELRSVISLRDREVG</sequence>
<feature type="compositionally biased region" description="Basic and acidic residues" evidence="2">
    <location>
        <begin position="696"/>
        <end position="705"/>
    </location>
</feature>
<dbReference type="CDD" id="cd18793">
    <property type="entry name" value="SF2_C_SNF"/>
    <property type="match status" value="1"/>
</dbReference>
<comment type="caution">
    <text evidence="5">The sequence shown here is derived from an EMBL/GenBank/DDBJ whole genome shotgun (WGS) entry which is preliminary data.</text>
</comment>
<dbReference type="InterPro" id="IPR000330">
    <property type="entry name" value="SNF2_N"/>
</dbReference>
<evidence type="ECO:0000256" key="2">
    <source>
        <dbReference type="SAM" id="MobiDB-lite"/>
    </source>
</evidence>
<dbReference type="Proteomes" id="UP000727993">
    <property type="component" value="Unassembled WGS sequence"/>
</dbReference>
<dbReference type="SUPFAM" id="SSF52540">
    <property type="entry name" value="P-loop containing nucleoside triphosphate hydrolases"/>
    <property type="match status" value="2"/>
</dbReference>
<evidence type="ECO:0000313" key="6">
    <source>
        <dbReference type="Proteomes" id="UP000727993"/>
    </source>
</evidence>
<dbReference type="EMBL" id="JADJZA010000001">
    <property type="protein sequence ID" value="MBK9296337.1"/>
    <property type="molecule type" value="Genomic_DNA"/>
</dbReference>
<dbReference type="PANTHER" id="PTHR10799">
    <property type="entry name" value="SNF2/RAD54 HELICASE FAMILY"/>
    <property type="match status" value="1"/>
</dbReference>
<dbReference type="GO" id="GO:0005524">
    <property type="term" value="F:ATP binding"/>
    <property type="evidence" value="ECO:0007669"/>
    <property type="project" value="InterPro"/>
</dbReference>
<name>A0A936TDS1_9ACTN</name>
<dbReference type="Gene3D" id="3.40.50.10810">
    <property type="entry name" value="Tandem AAA-ATPase domain"/>
    <property type="match status" value="1"/>
</dbReference>
<dbReference type="SMART" id="SM00490">
    <property type="entry name" value="HELICc"/>
    <property type="match status" value="1"/>
</dbReference>
<evidence type="ECO:0000259" key="4">
    <source>
        <dbReference type="PROSITE" id="PS51194"/>
    </source>
</evidence>
<dbReference type="InterPro" id="IPR001650">
    <property type="entry name" value="Helicase_C-like"/>
</dbReference>
<reference evidence="5 6" key="1">
    <citation type="submission" date="2020-10" db="EMBL/GenBank/DDBJ databases">
        <title>Connecting structure to function with the recovery of over 1000 high-quality activated sludge metagenome-assembled genomes encoding full-length rRNA genes using long-read sequencing.</title>
        <authorList>
            <person name="Singleton C.M."/>
            <person name="Petriglieri F."/>
            <person name="Kristensen J.M."/>
            <person name="Kirkegaard R.H."/>
            <person name="Michaelsen T.Y."/>
            <person name="Andersen M.H."/>
            <person name="Karst S.M."/>
            <person name="Dueholm M.S."/>
            <person name="Nielsen P.H."/>
            <person name="Albertsen M."/>
        </authorList>
    </citation>
    <scope>NUCLEOTIDE SEQUENCE [LARGE SCALE GENOMIC DNA]</scope>
    <source>
        <strain evidence="5">Lyne_18-Q3-R50-59_MAXAC.006</strain>
    </source>
</reference>
<dbReference type="Pfam" id="PF00271">
    <property type="entry name" value="Helicase_C"/>
    <property type="match status" value="1"/>
</dbReference>
<dbReference type="PROSITE" id="PS51194">
    <property type="entry name" value="HELICASE_CTER"/>
    <property type="match status" value="1"/>
</dbReference>
<dbReference type="Pfam" id="PF12419">
    <property type="entry name" value="DUF3670"/>
    <property type="match status" value="1"/>
</dbReference>